<evidence type="ECO:0000256" key="7">
    <source>
        <dbReference type="ARBA" id="ARBA00022690"/>
    </source>
</evidence>
<evidence type="ECO:0000256" key="12">
    <source>
        <dbReference type="ARBA" id="ARBA00022771"/>
    </source>
</evidence>
<evidence type="ECO:0000256" key="11">
    <source>
        <dbReference type="ARBA" id="ARBA00022737"/>
    </source>
</evidence>
<dbReference type="FunFam" id="3.30.40.10:FF:000184">
    <property type="entry name" value="Baculoviral IAP repeat containing 2"/>
    <property type="match status" value="1"/>
</dbReference>
<dbReference type="GO" id="GO:0008270">
    <property type="term" value="F:zinc ion binding"/>
    <property type="evidence" value="ECO:0007669"/>
    <property type="project" value="UniProtKB-KW"/>
</dbReference>
<evidence type="ECO:0000256" key="14">
    <source>
        <dbReference type="ARBA" id="ARBA00022833"/>
    </source>
</evidence>
<dbReference type="Gene3D" id="1.10.1170.10">
    <property type="entry name" value="Inhibitor Of Apoptosis Protein (2mihbC-IAP-1), Chain A"/>
    <property type="match status" value="2"/>
</dbReference>
<keyword evidence="13" id="KW-0833">Ubl conjugation pathway</keyword>
<dbReference type="PROSITE" id="PS01282">
    <property type="entry name" value="BIR_REPEAT_1"/>
    <property type="match status" value="2"/>
</dbReference>
<evidence type="ECO:0000259" key="18">
    <source>
        <dbReference type="PROSITE" id="PS50089"/>
    </source>
</evidence>
<dbReference type="FunFam" id="1.10.8.10:FF:000084">
    <property type="entry name" value="E3 ubiquitin-protein ligase XIAP"/>
    <property type="match status" value="1"/>
</dbReference>
<dbReference type="FunFam" id="1.10.1170.10:FF:000002">
    <property type="entry name" value="Baculoviral IAP repeat containing 7"/>
    <property type="match status" value="1"/>
</dbReference>
<evidence type="ECO:0000313" key="20">
    <source>
        <dbReference type="Proteomes" id="UP001153269"/>
    </source>
</evidence>
<dbReference type="InterPro" id="IPR001370">
    <property type="entry name" value="BIR_rpt"/>
</dbReference>
<dbReference type="EMBL" id="CADEAL010004155">
    <property type="protein sequence ID" value="CAB1453047.1"/>
    <property type="molecule type" value="Genomic_DNA"/>
</dbReference>
<comment type="subcellular location">
    <subcellularLocation>
        <location evidence="2">Cytoplasm</location>
    </subcellularLocation>
</comment>
<keyword evidence="14" id="KW-0862">Zinc</keyword>
<dbReference type="PANTHER" id="PTHR10044:SF163">
    <property type="entry name" value="BACULOVIRAL IAP REPEAT-CONTAINING PROTEIN 7"/>
    <property type="match status" value="1"/>
</dbReference>
<keyword evidence="9" id="KW-0789">Thiol protease inhibitor</keyword>
<feature type="compositionally biased region" description="Polar residues" evidence="17">
    <location>
        <begin position="466"/>
        <end position="480"/>
    </location>
</feature>
<dbReference type="InterPro" id="IPR001841">
    <property type="entry name" value="Znf_RING"/>
</dbReference>
<keyword evidence="8" id="KW-0053">Apoptosis</keyword>
<evidence type="ECO:0000256" key="8">
    <source>
        <dbReference type="ARBA" id="ARBA00022703"/>
    </source>
</evidence>
<dbReference type="GO" id="GO:0004869">
    <property type="term" value="F:cysteine-type endopeptidase inhibitor activity"/>
    <property type="evidence" value="ECO:0007669"/>
    <property type="project" value="UniProtKB-KW"/>
</dbReference>
<dbReference type="GO" id="GO:0005737">
    <property type="term" value="C:cytoplasm"/>
    <property type="evidence" value="ECO:0007669"/>
    <property type="project" value="UniProtKB-SubCell"/>
</dbReference>
<sequence>MANLSFEMLGTHSCFALITIPLIRTHEFGPSSCVHWCPGSVVAWCWLIPVAQGADFSALHYAASANSPSILHGRGKEAESFSGRFYLWCVPGLESYLWAALSAFCALGYRLCSLYLEPPLTLLLISACAPLWTAKGMTGTGYKEKGKATCNRMTDDRSTMVHILEEPRMRRETTRLRTLQSWPADAPVTSGELARAGFFFRGPGDKVQCFCCGGILRCWVHGDSPAEEHRRHFPTCSFILGQAVGNIPLQVGFSDSVDGQLLSQLQRMTMDDQGTAGQAVYPEMEAEDSRLTTFHNWPTEASIQPDILTRAGFFYTGHGDNVKCFYCDGGLRNWEPGDDPWQEHAKWFPRCEFLIQSRGQEYISNIQDAHFHLGETVGGSPTSTSGDIGSRNDVVAGLAASSAMLSPVVQTVVQMGFEAGLVESLVQTKFLLTGQHYMSVSDLVTDVLQAEEEERQRGPQSRDTETTQGSSAGSVRTQTPIKGKVKDPSPEEMLRQLQEERTCKVCMDKLVSIVFIPCGHLVVCGDCAASLRHCPICRAVIRGSVRAFMS</sequence>
<dbReference type="Gene3D" id="3.30.40.10">
    <property type="entry name" value="Zinc/RING finger domain, C3HC4 (zinc finger)"/>
    <property type="match status" value="1"/>
</dbReference>
<dbReference type="SUPFAM" id="SSF57924">
    <property type="entry name" value="Inhibitor of apoptosis (IAP) repeat"/>
    <property type="match status" value="2"/>
</dbReference>
<proteinExistence type="inferred from homology"/>
<dbReference type="Gene3D" id="1.10.8.10">
    <property type="entry name" value="DNA helicase RuvA subunit, C-terminal domain"/>
    <property type="match status" value="1"/>
</dbReference>
<dbReference type="EC" id="2.3.2.27" evidence="4"/>
<dbReference type="GO" id="GO:0005634">
    <property type="term" value="C:nucleus"/>
    <property type="evidence" value="ECO:0007669"/>
    <property type="project" value="TreeGrafter"/>
</dbReference>
<dbReference type="GO" id="GO:0043066">
    <property type="term" value="P:negative regulation of apoptotic process"/>
    <property type="evidence" value="ECO:0007669"/>
    <property type="project" value="TreeGrafter"/>
</dbReference>
<dbReference type="GO" id="GO:0051726">
    <property type="term" value="P:regulation of cell cycle"/>
    <property type="evidence" value="ECO:0007669"/>
    <property type="project" value="TreeGrafter"/>
</dbReference>
<dbReference type="GO" id="GO:0031398">
    <property type="term" value="P:positive regulation of protein ubiquitination"/>
    <property type="evidence" value="ECO:0007669"/>
    <property type="project" value="TreeGrafter"/>
</dbReference>
<feature type="domain" description="RING-type" evidence="18">
    <location>
        <begin position="503"/>
        <end position="538"/>
    </location>
</feature>
<keyword evidence="15" id="KW-0832">Ubl conjugation</keyword>
<dbReference type="InterPro" id="IPR048875">
    <property type="entry name" value="BIRC2-3-like_UBA"/>
</dbReference>
<evidence type="ECO:0000256" key="1">
    <source>
        <dbReference type="ARBA" id="ARBA00000900"/>
    </source>
</evidence>
<comment type="caution">
    <text evidence="19">The sequence shown here is derived from an EMBL/GenBank/DDBJ whole genome shotgun (WGS) entry which is preliminary data.</text>
</comment>
<evidence type="ECO:0000256" key="10">
    <source>
        <dbReference type="ARBA" id="ARBA00022723"/>
    </source>
</evidence>
<evidence type="ECO:0000256" key="3">
    <source>
        <dbReference type="ARBA" id="ARBA00006672"/>
    </source>
</evidence>
<reference evidence="19" key="1">
    <citation type="submission" date="2020-03" db="EMBL/GenBank/DDBJ databases">
        <authorList>
            <person name="Weist P."/>
        </authorList>
    </citation>
    <scope>NUCLEOTIDE SEQUENCE</scope>
</reference>
<dbReference type="Proteomes" id="UP001153269">
    <property type="component" value="Unassembled WGS sequence"/>
</dbReference>
<dbReference type="InterPro" id="IPR050784">
    <property type="entry name" value="IAP"/>
</dbReference>
<evidence type="ECO:0000256" key="6">
    <source>
        <dbReference type="ARBA" id="ARBA00022679"/>
    </source>
</evidence>
<dbReference type="Pfam" id="PF13920">
    <property type="entry name" value="zf-C3HC4_3"/>
    <property type="match status" value="1"/>
</dbReference>
<dbReference type="Pfam" id="PF00653">
    <property type="entry name" value="BIR"/>
    <property type="match status" value="2"/>
</dbReference>
<dbReference type="FunFam" id="1.10.1170.10:FF:000005">
    <property type="entry name" value="Baculoviral IAP repeat containing 2"/>
    <property type="match status" value="1"/>
</dbReference>
<name>A0A9N7Z7V5_PLEPL</name>
<evidence type="ECO:0000256" key="16">
    <source>
        <dbReference type="PROSITE-ProRule" id="PRU00175"/>
    </source>
</evidence>
<comment type="similarity">
    <text evidence="3">Belongs to the IAP family.</text>
</comment>
<feature type="compositionally biased region" description="Basic and acidic residues" evidence="17">
    <location>
        <begin position="454"/>
        <end position="465"/>
    </location>
</feature>
<evidence type="ECO:0000256" key="13">
    <source>
        <dbReference type="ARBA" id="ARBA00022786"/>
    </source>
</evidence>
<comment type="catalytic activity">
    <reaction evidence="1">
        <text>S-ubiquitinyl-[E2 ubiquitin-conjugating enzyme]-L-cysteine + [acceptor protein]-L-lysine = [E2 ubiquitin-conjugating enzyme]-L-cysteine + N(6)-ubiquitinyl-[acceptor protein]-L-lysine.</text>
        <dbReference type="EC" id="2.3.2.27"/>
    </reaction>
</comment>
<organism evidence="19 20">
    <name type="scientific">Pleuronectes platessa</name>
    <name type="common">European plaice</name>
    <dbReference type="NCBI Taxonomy" id="8262"/>
    <lineage>
        <taxon>Eukaryota</taxon>
        <taxon>Metazoa</taxon>
        <taxon>Chordata</taxon>
        <taxon>Craniata</taxon>
        <taxon>Vertebrata</taxon>
        <taxon>Euteleostomi</taxon>
        <taxon>Actinopterygii</taxon>
        <taxon>Neopterygii</taxon>
        <taxon>Teleostei</taxon>
        <taxon>Neoteleostei</taxon>
        <taxon>Acanthomorphata</taxon>
        <taxon>Carangaria</taxon>
        <taxon>Pleuronectiformes</taxon>
        <taxon>Pleuronectoidei</taxon>
        <taxon>Pleuronectidae</taxon>
        <taxon>Pleuronectes</taxon>
    </lineage>
</organism>
<evidence type="ECO:0000256" key="2">
    <source>
        <dbReference type="ARBA" id="ARBA00004496"/>
    </source>
</evidence>
<keyword evidence="7" id="KW-0646">Protease inhibitor</keyword>
<evidence type="ECO:0000256" key="4">
    <source>
        <dbReference type="ARBA" id="ARBA00012483"/>
    </source>
</evidence>
<keyword evidence="12 16" id="KW-0863">Zinc-finger</keyword>
<accession>A0A9N7Z7V5</accession>
<evidence type="ECO:0000256" key="5">
    <source>
        <dbReference type="ARBA" id="ARBA00022490"/>
    </source>
</evidence>
<gene>
    <name evidence="19" type="ORF">PLEPLA_LOCUS40797</name>
</gene>
<protein>
    <recommendedName>
        <fullName evidence="4">RING-type E3 ubiquitin transferase</fullName>
        <ecNumber evidence="4">2.3.2.27</ecNumber>
    </recommendedName>
</protein>
<dbReference type="SMART" id="SM00238">
    <property type="entry name" value="BIR"/>
    <property type="match status" value="2"/>
</dbReference>
<dbReference type="Pfam" id="PF21290">
    <property type="entry name" value="UBA_BIRC2-3"/>
    <property type="match status" value="1"/>
</dbReference>
<keyword evidence="5" id="KW-0963">Cytoplasm</keyword>
<evidence type="ECO:0000256" key="9">
    <source>
        <dbReference type="ARBA" id="ARBA00022704"/>
    </source>
</evidence>
<keyword evidence="11" id="KW-0677">Repeat</keyword>
<evidence type="ECO:0000256" key="15">
    <source>
        <dbReference type="ARBA" id="ARBA00022843"/>
    </source>
</evidence>
<dbReference type="AlphaFoldDB" id="A0A9N7Z7V5"/>
<dbReference type="GO" id="GO:0043027">
    <property type="term" value="F:cysteine-type endopeptidase inhibitor activity involved in apoptotic process"/>
    <property type="evidence" value="ECO:0007669"/>
    <property type="project" value="TreeGrafter"/>
</dbReference>
<dbReference type="PANTHER" id="PTHR10044">
    <property type="entry name" value="INHIBITOR OF APOPTOSIS"/>
    <property type="match status" value="1"/>
</dbReference>
<keyword evidence="6" id="KW-0808">Transferase</keyword>
<dbReference type="GO" id="GO:0006915">
    <property type="term" value="P:apoptotic process"/>
    <property type="evidence" value="ECO:0007669"/>
    <property type="project" value="UniProtKB-KW"/>
</dbReference>
<dbReference type="GO" id="GO:0061630">
    <property type="term" value="F:ubiquitin protein ligase activity"/>
    <property type="evidence" value="ECO:0007669"/>
    <property type="project" value="UniProtKB-EC"/>
</dbReference>
<keyword evidence="10" id="KW-0479">Metal-binding</keyword>
<evidence type="ECO:0000256" key="17">
    <source>
        <dbReference type="SAM" id="MobiDB-lite"/>
    </source>
</evidence>
<dbReference type="InterPro" id="IPR013083">
    <property type="entry name" value="Znf_RING/FYVE/PHD"/>
</dbReference>
<dbReference type="CDD" id="cd00022">
    <property type="entry name" value="BIR"/>
    <property type="match status" value="2"/>
</dbReference>
<keyword evidence="20" id="KW-1185">Reference proteome</keyword>
<feature type="region of interest" description="Disordered" evidence="17">
    <location>
        <begin position="450"/>
        <end position="490"/>
    </location>
</feature>
<dbReference type="SMART" id="SM00184">
    <property type="entry name" value="RING"/>
    <property type="match status" value="1"/>
</dbReference>
<evidence type="ECO:0000313" key="19">
    <source>
        <dbReference type="EMBL" id="CAB1453047.1"/>
    </source>
</evidence>
<dbReference type="PROSITE" id="PS50089">
    <property type="entry name" value="ZF_RING_2"/>
    <property type="match status" value="1"/>
</dbReference>
<dbReference type="CDD" id="cd16713">
    <property type="entry name" value="RING-HC_BIRC2_3_7"/>
    <property type="match status" value="1"/>
</dbReference>
<dbReference type="PROSITE" id="PS50143">
    <property type="entry name" value="BIR_REPEAT_2"/>
    <property type="match status" value="2"/>
</dbReference>